<keyword evidence="16" id="KW-1185">Reference proteome</keyword>
<dbReference type="GO" id="GO:0005737">
    <property type="term" value="C:cytoplasm"/>
    <property type="evidence" value="ECO:0007669"/>
    <property type="project" value="UniProtKB-SubCell"/>
</dbReference>
<dbReference type="PROSITE" id="PS00178">
    <property type="entry name" value="AA_TRNA_LIGASE_I"/>
    <property type="match status" value="1"/>
</dbReference>
<dbReference type="GO" id="GO:0004814">
    <property type="term" value="F:arginine-tRNA ligase activity"/>
    <property type="evidence" value="ECO:0007669"/>
    <property type="project" value="UniProtKB-UniRule"/>
</dbReference>
<evidence type="ECO:0000256" key="3">
    <source>
        <dbReference type="ARBA" id="ARBA00011245"/>
    </source>
</evidence>
<dbReference type="SUPFAM" id="SSF47323">
    <property type="entry name" value="Anticodon-binding domain of a subclass of class I aminoacyl-tRNA synthetases"/>
    <property type="match status" value="1"/>
</dbReference>
<dbReference type="RefSeq" id="WP_013279170.1">
    <property type="nucleotide sequence ID" value="NC_014378.1"/>
</dbReference>
<feature type="domain" description="DALR anticodon binding" evidence="13">
    <location>
        <begin position="441"/>
        <end position="561"/>
    </location>
</feature>
<keyword evidence="5 11" id="KW-0436">Ligase</keyword>
<evidence type="ECO:0000256" key="10">
    <source>
        <dbReference type="ARBA" id="ARBA00049339"/>
    </source>
</evidence>
<evidence type="ECO:0000256" key="2">
    <source>
        <dbReference type="ARBA" id="ARBA00005594"/>
    </source>
</evidence>
<dbReference type="FunFam" id="1.10.730.10:FF:000008">
    <property type="entry name" value="Arginine--tRNA ligase"/>
    <property type="match status" value="1"/>
</dbReference>
<comment type="subunit">
    <text evidence="3 11">Monomer.</text>
</comment>
<dbReference type="NCBIfam" id="TIGR00456">
    <property type="entry name" value="argS"/>
    <property type="match status" value="1"/>
</dbReference>
<dbReference type="SMART" id="SM00836">
    <property type="entry name" value="DALR_1"/>
    <property type="match status" value="1"/>
</dbReference>
<evidence type="ECO:0000259" key="13">
    <source>
        <dbReference type="SMART" id="SM00836"/>
    </source>
</evidence>
<dbReference type="Gene3D" id="3.40.50.620">
    <property type="entry name" value="HUPs"/>
    <property type="match status" value="1"/>
</dbReference>
<evidence type="ECO:0000256" key="9">
    <source>
        <dbReference type="ARBA" id="ARBA00023146"/>
    </source>
</evidence>
<evidence type="ECO:0000256" key="1">
    <source>
        <dbReference type="ARBA" id="ARBA00004496"/>
    </source>
</evidence>
<evidence type="ECO:0000256" key="7">
    <source>
        <dbReference type="ARBA" id="ARBA00022840"/>
    </source>
</evidence>
<evidence type="ECO:0000256" key="11">
    <source>
        <dbReference type="HAMAP-Rule" id="MF_00123"/>
    </source>
</evidence>
<comment type="subcellular location">
    <subcellularLocation>
        <location evidence="1 11">Cytoplasm</location>
    </subcellularLocation>
</comment>
<dbReference type="Pfam" id="PF03485">
    <property type="entry name" value="Arg_tRNA_synt_N"/>
    <property type="match status" value="1"/>
</dbReference>
<comment type="catalytic activity">
    <reaction evidence="10 11">
        <text>tRNA(Arg) + L-arginine + ATP = L-arginyl-tRNA(Arg) + AMP + diphosphate</text>
        <dbReference type="Rhea" id="RHEA:20301"/>
        <dbReference type="Rhea" id="RHEA-COMP:9658"/>
        <dbReference type="Rhea" id="RHEA-COMP:9673"/>
        <dbReference type="ChEBI" id="CHEBI:30616"/>
        <dbReference type="ChEBI" id="CHEBI:32682"/>
        <dbReference type="ChEBI" id="CHEBI:33019"/>
        <dbReference type="ChEBI" id="CHEBI:78442"/>
        <dbReference type="ChEBI" id="CHEBI:78513"/>
        <dbReference type="ChEBI" id="CHEBI:456215"/>
        <dbReference type="EC" id="6.1.1.19"/>
    </reaction>
</comment>
<sequence length="561" mass="63252">MSNIVSEIRDDLIIEIKDAIRRAVDEEILNLDNPPDDVMLEVPREEGHGDYATNIAMVLAGQAGMAPRDIAQVIVDNLAELELVSKVEIAGPGFINFYLVDEWLYQIIETVLNEKEDYGKSNFGNGKKVQIEFVSANPTGPLHVGHGRGAVAGDVLGNIMSAAGFDVAKEYYINDAGNQMELLGKSVALRYQELLGADITMPENSYQGDYIEKIAAKIETEYGDKYLTDVQDGNYEFFREFAYEQLLANIKADLQAFGIEFDNWFSERKLHQEDKIGEVVAQLKEDGYLYEEEGALWLKSTDFGDDKDRVVIKDNGVPTYLAADIAYHDNKYQRGFEEVINVWGADHHGYIARMKAAVEALGYSPEMLKVIIVQMVTLLRDGKQVSMSKRAGDFITLRDVVDEVGCDAARYFYVMRSTDSHLDFDLDLAKEESAENPVYYIQYAHARICSILDQIKKEEIKIEDVSGVDLERLDTEVELDLIQKLGDYPEELAESAKSREPHHMARYAYELAAQFHSFYNKCHVLIQDEEVMQARLQLVLAVKQVLSNLLNILGVSAPESM</sequence>
<dbReference type="KEGG" id="aar:Acear_2243"/>
<reference evidence="15 16" key="1">
    <citation type="journal article" date="2010" name="Stand. Genomic Sci.">
        <title>Complete genome sequence of Acetohalobium arabaticum type strain (Z-7288).</title>
        <authorList>
            <person name="Sikorski J."/>
            <person name="Lapidus A."/>
            <person name="Chertkov O."/>
            <person name="Lucas S."/>
            <person name="Copeland A."/>
            <person name="Glavina Del Rio T."/>
            <person name="Nolan M."/>
            <person name="Tice H."/>
            <person name="Cheng J.F."/>
            <person name="Han C."/>
            <person name="Brambilla E."/>
            <person name="Pitluck S."/>
            <person name="Liolios K."/>
            <person name="Ivanova N."/>
            <person name="Mavromatis K."/>
            <person name="Mikhailova N."/>
            <person name="Pati A."/>
            <person name="Bruce D."/>
            <person name="Detter C."/>
            <person name="Tapia R."/>
            <person name="Goodwin L."/>
            <person name="Chen A."/>
            <person name="Palaniappan K."/>
            <person name="Land M."/>
            <person name="Hauser L."/>
            <person name="Chang Y.J."/>
            <person name="Jeffries C.D."/>
            <person name="Rohde M."/>
            <person name="Goker M."/>
            <person name="Spring S."/>
            <person name="Woyke T."/>
            <person name="Bristow J."/>
            <person name="Eisen J.A."/>
            <person name="Markowitz V."/>
            <person name="Hugenholtz P."/>
            <person name="Kyrpides N.C."/>
            <person name="Klenk H.P."/>
        </authorList>
    </citation>
    <scope>NUCLEOTIDE SEQUENCE [LARGE SCALE GENOMIC DNA]</scope>
    <source>
        <strain evidence="16">ATCC 49924 / DSM 5501 / Z-7288</strain>
    </source>
</reference>
<gene>
    <name evidence="11" type="primary">argS</name>
    <name evidence="15" type="ordered locus">Acear_2243</name>
</gene>
<dbReference type="SUPFAM" id="SSF55190">
    <property type="entry name" value="Arginyl-tRNA synthetase (ArgRS), N-terminal 'additional' domain"/>
    <property type="match status" value="1"/>
</dbReference>
<dbReference type="OrthoDB" id="9805987at2"/>
<dbReference type="InterPro" id="IPR005148">
    <property type="entry name" value="Arg-tRNA-synth_N"/>
</dbReference>
<evidence type="ECO:0000256" key="12">
    <source>
        <dbReference type="RuleBase" id="RU363038"/>
    </source>
</evidence>
<evidence type="ECO:0000259" key="14">
    <source>
        <dbReference type="SMART" id="SM01016"/>
    </source>
</evidence>
<dbReference type="Gene3D" id="1.10.730.10">
    <property type="entry name" value="Isoleucyl-tRNA Synthetase, Domain 1"/>
    <property type="match status" value="1"/>
</dbReference>
<keyword evidence="6 11" id="KW-0547">Nucleotide-binding</keyword>
<evidence type="ECO:0000256" key="4">
    <source>
        <dbReference type="ARBA" id="ARBA00022490"/>
    </source>
</evidence>
<dbReference type="Pfam" id="PF00750">
    <property type="entry name" value="tRNA-synt_1d"/>
    <property type="match status" value="1"/>
</dbReference>
<dbReference type="EC" id="6.1.1.19" evidence="11"/>
<dbReference type="EMBL" id="CP002105">
    <property type="protein sequence ID" value="ADL13729.1"/>
    <property type="molecule type" value="Genomic_DNA"/>
</dbReference>
<dbReference type="PRINTS" id="PR01038">
    <property type="entry name" value="TRNASYNTHARG"/>
</dbReference>
<dbReference type="STRING" id="574087.Acear_2243"/>
<feature type="domain" description="Arginyl tRNA synthetase N-terminal" evidence="14">
    <location>
        <begin position="10"/>
        <end position="99"/>
    </location>
</feature>
<dbReference type="Gene3D" id="3.30.1360.70">
    <property type="entry name" value="Arginyl tRNA synthetase N-terminal domain"/>
    <property type="match status" value="1"/>
</dbReference>
<dbReference type="InterPro" id="IPR001412">
    <property type="entry name" value="aa-tRNA-synth_I_CS"/>
</dbReference>
<dbReference type="HOGENOM" id="CLU_006406_0_1_9"/>
<dbReference type="AlphaFoldDB" id="D9QU08"/>
<dbReference type="Pfam" id="PF05746">
    <property type="entry name" value="DALR_1"/>
    <property type="match status" value="1"/>
</dbReference>
<dbReference type="Proteomes" id="UP000001661">
    <property type="component" value="Chromosome"/>
</dbReference>
<dbReference type="GO" id="GO:0005524">
    <property type="term" value="F:ATP binding"/>
    <property type="evidence" value="ECO:0007669"/>
    <property type="project" value="UniProtKB-UniRule"/>
</dbReference>
<dbReference type="InterPro" id="IPR008909">
    <property type="entry name" value="DALR_anticod-bd"/>
</dbReference>
<accession>D9QU08</accession>
<name>D9QU08_ACEAZ</name>
<keyword evidence="8 11" id="KW-0648">Protein biosynthesis</keyword>
<dbReference type="SMART" id="SM01016">
    <property type="entry name" value="Arg_tRNA_synt_N"/>
    <property type="match status" value="1"/>
</dbReference>
<evidence type="ECO:0000256" key="6">
    <source>
        <dbReference type="ARBA" id="ARBA00022741"/>
    </source>
</evidence>
<dbReference type="SUPFAM" id="SSF52374">
    <property type="entry name" value="Nucleotidylyl transferase"/>
    <property type="match status" value="1"/>
</dbReference>
<evidence type="ECO:0000313" key="15">
    <source>
        <dbReference type="EMBL" id="ADL13729.1"/>
    </source>
</evidence>
<evidence type="ECO:0000256" key="5">
    <source>
        <dbReference type="ARBA" id="ARBA00022598"/>
    </source>
</evidence>
<keyword evidence="7 11" id="KW-0067">ATP-binding</keyword>
<dbReference type="FunFam" id="3.30.1360.70:FF:000003">
    <property type="entry name" value="Arginine--tRNA ligase"/>
    <property type="match status" value="1"/>
</dbReference>
<dbReference type="InterPro" id="IPR001278">
    <property type="entry name" value="Arg-tRNA-ligase"/>
</dbReference>
<dbReference type="GO" id="GO:0006420">
    <property type="term" value="P:arginyl-tRNA aminoacylation"/>
    <property type="evidence" value="ECO:0007669"/>
    <property type="project" value="UniProtKB-UniRule"/>
</dbReference>
<dbReference type="InterPro" id="IPR036695">
    <property type="entry name" value="Arg-tRNA-synth_N_sf"/>
</dbReference>
<feature type="short sequence motif" description="'HIGH' region" evidence="11">
    <location>
        <begin position="136"/>
        <end position="146"/>
    </location>
</feature>
<proteinExistence type="inferred from homology"/>
<organism evidence="15 16">
    <name type="scientific">Acetohalobium arabaticum (strain ATCC 49924 / DSM 5501 / Z-7288)</name>
    <dbReference type="NCBI Taxonomy" id="574087"/>
    <lineage>
        <taxon>Bacteria</taxon>
        <taxon>Bacillati</taxon>
        <taxon>Bacillota</taxon>
        <taxon>Clostridia</taxon>
        <taxon>Halanaerobiales</taxon>
        <taxon>Halobacteroidaceae</taxon>
        <taxon>Acetohalobium</taxon>
    </lineage>
</organism>
<keyword evidence="4 11" id="KW-0963">Cytoplasm</keyword>
<keyword evidence="9 11" id="KW-0030">Aminoacyl-tRNA synthetase</keyword>
<dbReference type="PANTHER" id="PTHR11956:SF5">
    <property type="entry name" value="ARGININE--TRNA LIGASE, CYTOPLASMIC"/>
    <property type="match status" value="1"/>
</dbReference>
<dbReference type="InterPro" id="IPR009080">
    <property type="entry name" value="tRNAsynth_Ia_anticodon-bd"/>
</dbReference>
<dbReference type="eggNOG" id="COG0018">
    <property type="taxonomic scope" value="Bacteria"/>
</dbReference>
<dbReference type="HAMAP" id="MF_00123">
    <property type="entry name" value="Arg_tRNA_synth"/>
    <property type="match status" value="1"/>
</dbReference>
<dbReference type="CDD" id="cd00671">
    <property type="entry name" value="ArgRS_core"/>
    <property type="match status" value="1"/>
</dbReference>
<dbReference type="InterPro" id="IPR014729">
    <property type="entry name" value="Rossmann-like_a/b/a_fold"/>
</dbReference>
<dbReference type="CDD" id="cd07956">
    <property type="entry name" value="Anticodon_Ia_Arg"/>
    <property type="match status" value="1"/>
</dbReference>
<dbReference type="FunFam" id="3.40.50.620:FF:000062">
    <property type="entry name" value="Arginine--tRNA ligase"/>
    <property type="match status" value="1"/>
</dbReference>
<comment type="similarity">
    <text evidence="2 11 12">Belongs to the class-I aminoacyl-tRNA synthetase family.</text>
</comment>
<evidence type="ECO:0000313" key="16">
    <source>
        <dbReference type="Proteomes" id="UP000001661"/>
    </source>
</evidence>
<protein>
    <recommendedName>
        <fullName evidence="11">Arginine--tRNA ligase</fullName>
        <ecNumber evidence="11">6.1.1.19</ecNumber>
    </recommendedName>
    <alternativeName>
        <fullName evidence="11">Arginyl-tRNA synthetase</fullName>
        <shortName evidence="11">ArgRS</shortName>
    </alternativeName>
</protein>
<dbReference type="InterPro" id="IPR035684">
    <property type="entry name" value="ArgRS_core"/>
</dbReference>
<dbReference type="PANTHER" id="PTHR11956">
    <property type="entry name" value="ARGINYL-TRNA SYNTHETASE"/>
    <property type="match status" value="1"/>
</dbReference>
<evidence type="ECO:0000256" key="8">
    <source>
        <dbReference type="ARBA" id="ARBA00022917"/>
    </source>
</evidence>